<keyword evidence="2" id="KW-1185">Reference proteome</keyword>
<dbReference type="OrthoDB" id="570199at2"/>
<proteinExistence type="predicted"/>
<dbReference type="Gene3D" id="3.40.1350.10">
    <property type="match status" value="1"/>
</dbReference>
<sequence length="353" mass="39767">MLYEVDEKSGVLRSVKSSWMPRELDIEKYLITREDDGPPILSEAVFGEPLLLLSNQVRTRNKKRADILAMDRAGNGVVIELKRDQGHLGVETQALQYLADFSAYSGKNFIKKFGQKDTLSEDVILGFVGDNAEIEDLNRNSRVILMARSFDSTLFSMGEWLSSKGISFRCITYSPVEIEGKKLLSFSVVFDRANEALYPVSFASTVREPGYYWHNIARADQDWWTFLVDNRQIPACFENSPGDQGEKILTRYIPGDIVVAYAKGFGAVGWGVVTDPAKYRLIAVGDKGDRLDGNCRHRLQVKWKATAKALNEGISPETVRQQFGIYHPVSTSVSIDSEKCRGLIERMNEKFNI</sequence>
<name>A0A1I3YFS3_9GAMM</name>
<dbReference type="Proteomes" id="UP000199445">
    <property type="component" value="Unassembled WGS sequence"/>
</dbReference>
<dbReference type="AlphaFoldDB" id="A0A1I3YFS3"/>
<dbReference type="GO" id="GO:0003676">
    <property type="term" value="F:nucleic acid binding"/>
    <property type="evidence" value="ECO:0007669"/>
    <property type="project" value="InterPro"/>
</dbReference>
<dbReference type="InterPro" id="IPR011856">
    <property type="entry name" value="tRNA_endonuc-like_dom_sf"/>
</dbReference>
<reference evidence="1 2" key="1">
    <citation type="submission" date="2016-10" db="EMBL/GenBank/DDBJ databases">
        <authorList>
            <person name="de Groot N.N."/>
        </authorList>
    </citation>
    <scope>NUCLEOTIDE SEQUENCE [LARGE SCALE GENOMIC DNA]</scope>
    <source>
        <strain evidence="1 2">IBRC-M 10445</strain>
    </source>
</reference>
<protein>
    <recommendedName>
        <fullName evidence="3">DUF91 domain-containing protein</fullName>
    </recommendedName>
</protein>
<dbReference type="RefSeq" id="WP_091706689.1">
    <property type="nucleotide sequence ID" value="NZ_BMYN01000003.1"/>
</dbReference>
<evidence type="ECO:0000313" key="2">
    <source>
        <dbReference type="Proteomes" id="UP000199445"/>
    </source>
</evidence>
<accession>A0A1I3YFS3</accession>
<evidence type="ECO:0000313" key="1">
    <source>
        <dbReference type="EMBL" id="SFK30620.1"/>
    </source>
</evidence>
<dbReference type="EMBL" id="FOSC01000020">
    <property type="protein sequence ID" value="SFK30620.1"/>
    <property type="molecule type" value="Genomic_DNA"/>
</dbReference>
<evidence type="ECO:0008006" key="3">
    <source>
        <dbReference type="Google" id="ProtNLM"/>
    </source>
</evidence>
<gene>
    <name evidence="1" type="ORF">SAMN05216429_1203</name>
</gene>
<organism evidence="1 2">
    <name type="scientific">Marinobacter persicus</name>
    <dbReference type="NCBI Taxonomy" id="930118"/>
    <lineage>
        <taxon>Bacteria</taxon>
        <taxon>Pseudomonadati</taxon>
        <taxon>Pseudomonadota</taxon>
        <taxon>Gammaproteobacteria</taxon>
        <taxon>Pseudomonadales</taxon>
        <taxon>Marinobacteraceae</taxon>
        <taxon>Marinobacter</taxon>
    </lineage>
</organism>